<comment type="subunit">
    <text evidence="2">Monomer.</text>
</comment>
<dbReference type="InterPro" id="IPR024706">
    <property type="entry name" value="Peroxiredoxin_AhpC-typ"/>
</dbReference>
<evidence type="ECO:0000313" key="18">
    <source>
        <dbReference type="EMBL" id="AXY67945.1"/>
    </source>
</evidence>
<dbReference type="PANTHER" id="PTHR42801:SF4">
    <property type="entry name" value="AHPC_TSA FAMILY PROTEIN"/>
    <property type="match status" value="1"/>
</dbReference>
<comment type="catalytic activity">
    <reaction evidence="14">
        <text>a hydroperoxide + [thioredoxin]-dithiol = an alcohol + [thioredoxin]-disulfide + H2O</text>
        <dbReference type="Rhea" id="RHEA:62620"/>
        <dbReference type="Rhea" id="RHEA-COMP:10698"/>
        <dbReference type="Rhea" id="RHEA-COMP:10700"/>
        <dbReference type="ChEBI" id="CHEBI:15377"/>
        <dbReference type="ChEBI" id="CHEBI:29950"/>
        <dbReference type="ChEBI" id="CHEBI:30879"/>
        <dbReference type="ChEBI" id="CHEBI:35924"/>
        <dbReference type="ChEBI" id="CHEBI:50058"/>
        <dbReference type="EC" id="1.11.1.24"/>
    </reaction>
</comment>
<dbReference type="InterPro" id="IPR000866">
    <property type="entry name" value="AhpC/TSA"/>
</dbReference>
<dbReference type="InterPro" id="IPR036249">
    <property type="entry name" value="Thioredoxin-like_sf"/>
</dbReference>
<comment type="similarity">
    <text evidence="12">Belongs to the peroxiredoxin family. BCP/PrxQ subfamily.</text>
</comment>
<gene>
    <name evidence="18" type="ORF">D3A95_06890</name>
</gene>
<evidence type="ECO:0000256" key="12">
    <source>
        <dbReference type="ARBA" id="ARBA00038489"/>
    </source>
</evidence>
<keyword evidence="10" id="KW-0676">Redox-active center</keyword>
<keyword evidence="5" id="KW-0049">Antioxidant</keyword>
<dbReference type="SUPFAM" id="SSF52833">
    <property type="entry name" value="Thioredoxin-like"/>
    <property type="match status" value="1"/>
</dbReference>
<evidence type="ECO:0000256" key="9">
    <source>
        <dbReference type="ARBA" id="ARBA00023157"/>
    </source>
</evidence>
<dbReference type="EC" id="1.11.1.24" evidence="3"/>
<evidence type="ECO:0000256" key="14">
    <source>
        <dbReference type="ARBA" id="ARBA00049091"/>
    </source>
</evidence>
<feature type="active site" description="Cysteine sulfenic acid (-SOH) intermediate; for peroxidase activity" evidence="16">
    <location>
        <position position="48"/>
    </location>
</feature>
<protein>
    <recommendedName>
        <fullName evidence="3">thioredoxin-dependent peroxiredoxin</fullName>
        <ecNumber evidence="3">1.11.1.24</ecNumber>
    </recommendedName>
    <alternativeName>
        <fullName evidence="13">Bacterioferritin comigratory protein</fullName>
    </alternativeName>
    <alternativeName>
        <fullName evidence="11">Thioredoxin peroxidase</fullName>
    </alternativeName>
</protein>
<dbReference type="InterPro" id="IPR050924">
    <property type="entry name" value="Peroxiredoxin_BCP/PrxQ"/>
</dbReference>
<evidence type="ECO:0000256" key="1">
    <source>
        <dbReference type="ARBA" id="ARBA00003330"/>
    </source>
</evidence>
<dbReference type="InterPro" id="IPR013766">
    <property type="entry name" value="Thioredoxin_domain"/>
</dbReference>
<evidence type="ECO:0000256" key="11">
    <source>
        <dbReference type="ARBA" id="ARBA00032824"/>
    </source>
</evidence>
<dbReference type="RefSeq" id="WP_181494332.1">
    <property type="nucleotide sequence ID" value="NZ_CP032152.1"/>
</dbReference>
<evidence type="ECO:0000256" key="10">
    <source>
        <dbReference type="ARBA" id="ARBA00023284"/>
    </source>
</evidence>
<name>A0A3B7MEC6_9CYAN</name>
<keyword evidence="9" id="KW-1015">Disulfide bond</keyword>
<dbReference type="PIRSF" id="PIRSF000239">
    <property type="entry name" value="AHPC"/>
    <property type="match status" value="1"/>
</dbReference>
<keyword evidence="4" id="KW-0575">Peroxidase</keyword>
<dbReference type="KEGG" id="tsq:D3A95_06890"/>
<comment type="function">
    <text evidence="1">Thiol-specific peroxidase that catalyzes the reduction of hydrogen peroxide and organic hydroperoxides to water and alcohols, respectively. Plays a role in cell protection against oxidative stress by detoxifying peroxides and as sensor of hydrogen peroxide-mediated signaling events.</text>
</comment>
<dbReference type="Gene3D" id="3.40.30.10">
    <property type="entry name" value="Glutaredoxin"/>
    <property type="match status" value="1"/>
</dbReference>
<dbReference type="FunFam" id="3.40.30.10:FF:000122">
    <property type="entry name" value="Peroxiredoxin Q chloroplastic"/>
    <property type="match status" value="1"/>
</dbReference>
<evidence type="ECO:0000256" key="2">
    <source>
        <dbReference type="ARBA" id="ARBA00011245"/>
    </source>
</evidence>
<dbReference type="GO" id="GO:0034599">
    <property type="term" value="P:cellular response to oxidative stress"/>
    <property type="evidence" value="ECO:0007669"/>
    <property type="project" value="TreeGrafter"/>
</dbReference>
<proteinExistence type="inferred from homology"/>
<dbReference type="Proteomes" id="UP000261812">
    <property type="component" value="Chromosome"/>
</dbReference>
<accession>A0A3B7MEC6</accession>
<dbReference type="Pfam" id="PF00578">
    <property type="entry name" value="AhpC-TSA"/>
    <property type="match status" value="1"/>
</dbReference>
<dbReference type="AlphaFoldDB" id="A0A3B7MEC6"/>
<dbReference type="EMBL" id="CP032152">
    <property type="protein sequence ID" value="AXY67945.1"/>
    <property type="molecule type" value="Genomic_DNA"/>
</dbReference>
<keyword evidence="19" id="KW-1185">Reference proteome</keyword>
<keyword evidence="7" id="KW-0560">Oxidoreductase</keyword>
<organism evidence="18 19">
    <name type="scientific">Thermosynechococcus sichuanensis E542</name>
    <dbReference type="NCBI Taxonomy" id="2016101"/>
    <lineage>
        <taxon>Bacteria</taxon>
        <taxon>Bacillati</taxon>
        <taxon>Cyanobacteriota</taxon>
        <taxon>Cyanophyceae</taxon>
        <taxon>Acaryochloridales</taxon>
        <taxon>Thermosynechococcaceae</taxon>
        <taxon>Thermosynechococcus</taxon>
        <taxon>Thermosynechococcus sichuanensis</taxon>
    </lineage>
</organism>
<evidence type="ECO:0000256" key="6">
    <source>
        <dbReference type="ARBA" id="ARBA00022946"/>
    </source>
</evidence>
<evidence type="ECO:0000313" key="19">
    <source>
        <dbReference type="Proteomes" id="UP000261812"/>
    </source>
</evidence>
<comment type="subcellular location">
    <subcellularLocation>
        <location evidence="15">Thylakoid</location>
    </subcellularLocation>
</comment>
<evidence type="ECO:0000256" key="3">
    <source>
        <dbReference type="ARBA" id="ARBA00013017"/>
    </source>
</evidence>
<keyword evidence="6" id="KW-0809">Transit peptide</keyword>
<sequence>MGTAIQVGDRAPDFELTAADGRKVKLSDFRGKKNVVLYFYPASETPGCTMQACAFRDAYSVFQELGAEVIGISGDSVERQQGFQKNHQLPFLVLSDPGNKVRQRYGASSLFGLLPGRVTYVIDQEGVVRYVFDDMLNFKAHVDEALKVLRQLTNATA</sequence>
<evidence type="ECO:0000256" key="13">
    <source>
        <dbReference type="ARBA" id="ARBA00041373"/>
    </source>
</evidence>
<dbReference type="PANTHER" id="PTHR42801">
    <property type="entry name" value="THIOREDOXIN-DEPENDENT PEROXIDE REDUCTASE"/>
    <property type="match status" value="1"/>
</dbReference>
<evidence type="ECO:0000256" key="15">
    <source>
        <dbReference type="ARBA" id="ARBA00060385"/>
    </source>
</evidence>
<dbReference type="GO" id="GO:0008379">
    <property type="term" value="F:thioredoxin peroxidase activity"/>
    <property type="evidence" value="ECO:0007669"/>
    <property type="project" value="TreeGrafter"/>
</dbReference>
<evidence type="ECO:0000256" key="16">
    <source>
        <dbReference type="PIRSR" id="PIRSR000239-1"/>
    </source>
</evidence>
<evidence type="ECO:0000256" key="7">
    <source>
        <dbReference type="ARBA" id="ARBA00023002"/>
    </source>
</evidence>
<evidence type="ECO:0000259" key="17">
    <source>
        <dbReference type="PROSITE" id="PS51352"/>
    </source>
</evidence>
<evidence type="ECO:0000256" key="8">
    <source>
        <dbReference type="ARBA" id="ARBA00023078"/>
    </source>
</evidence>
<feature type="domain" description="Thioredoxin" evidence="17">
    <location>
        <begin position="5"/>
        <end position="154"/>
    </location>
</feature>
<evidence type="ECO:0000256" key="4">
    <source>
        <dbReference type="ARBA" id="ARBA00022559"/>
    </source>
</evidence>
<evidence type="ECO:0000256" key="5">
    <source>
        <dbReference type="ARBA" id="ARBA00022862"/>
    </source>
</evidence>
<keyword evidence="8" id="KW-0793">Thylakoid</keyword>
<dbReference type="CDD" id="cd03017">
    <property type="entry name" value="PRX_BCP"/>
    <property type="match status" value="1"/>
</dbReference>
<dbReference type="PROSITE" id="PS51352">
    <property type="entry name" value="THIOREDOXIN_2"/>
    <property type="match status" value="1"/>
</dbReference>
<dbReference type="GO" id="GO:0045454">
    <property type="term" value="P:cell redox homeostasis"/>
    <property type="evidence" value="ECO:0007669"/>
    <property type="project" value="TreeGrafter"/>
</dbReference>
<reference evidence="19" key="1">
    <citation type="submission" date="2018-09" db="EMBL/GenBank/DDBJ databases">
        <title>Complete genome sequence of thermophilic cyanobacteria strain Thermosynechococcus elongatus PKUAC-SCTE542.</title>
        <authorList>
            <person name="Liang Y."/>
            <person name="Tang J."/>
            <person name="Daroch M."/>
        </authorList>
    </citation>
    <scope>NUCLEOTIDE SEQUENCE [LARGE SCALE GENOMIC DNA]</scope>
    <source>
        <strain evidence="19">E542</strain>
    </source>
</reference>
<dbReference type="GO" id="GO:0005737">
    <property type="term" value="C:cytoplasm"/>
    <property type="evidence" value="ECO:0007669"/>
    <property type="project" value="TreeGrafter"/>
</dbReference>
<dbReference type="GO" id="GO:0009579">
    <property type="term" value="C:thylakoid"/>
    <property type="evidence" value="ECO:0007669"/>
    <property type="project" value="UniProtKB-SubCell"/>
</dbReference>